<dbReference type="GO" id="GO:0048468">
    <property type="term" value="P:cell development"/>
    <property type="evidence" value="ECO:0007669"/>
    <property type="project" value="UniProtKB-ARBA"/>
</dbReference>
<dbReference type="GO" id="GO:0004022">
    <property type="term" value="F:alcohol dehydrogenase (NAD+) activity"/>
    <property type="evidence" value="ECO:0007669"/>
    <property type="project" value="UniProtKB-EC"/>
</dbReference>
<dbReference type="FunFam" id="2.60.40.60:FF:000020">
    <property type="entry name" value="Dachsous cadherin-related 1b"/>
    <property type="match status" value="3"/>
</dbReference>
<evidence type="ECO:0000256" key="7">
    <source>
        <dbReference type="ARBA" id="ARBA00022525"/>
    </source>
</evidence>
<dbReference type="PROSITE" id="PS50221">
    <property type="entry name" value="GAIN_B"/>
    <property type="match status" value="1"/>
</dbReference>
<evidence type="ECO:0000259" key="28">
    <source>
        <dbReference type="PROSITE" id="PS50026"/>
    </source>
</evidence>
<evidence type="ECO:0000256" key="11">
    <source>
        <dbReference type="ARBA" id="ARBA00022737"/>
    </source>
</evidence>
<evidence type="ECO:0000259" key="31">
    <source>
        <dbReference type="PROSITE" id="PS50227"/>
    </source>
</evidence>
<dbReference type="SMART" id="SM00180">
    <property type="entry name" value="EGF_Lam"/>
    <property type="match status" value="2"/>
</dbReference>
<feature type="domain" description="Cadherin" evidence="33">
    <location>
        <begin position="979"/>
        <end position="1087"/>
    </location>
</feature>
<dbReference type="PRINTS" id="PR00249">
    <property type="entry name" value="GPCRSECRETIN"/>
</dbReference>
<evidence type="ECO:0000256" key="5">
    <source>
        <dbReference type="ARBA" id="ARBA00022473"/>
    </source>
</evidence>
<feature type="domain" description="EGF-like" evidence="28">
    <location>
        <begin position="1973"/>
        <end position="2012"/>
    </location>
</feature>
<feature type="disulfide bond" evidence="23">
    <location>
        <begin position="1754"/>
        <end position="1763"/>
    </location>
</feature>
<evidence type="ECO:0000256" key="14">
    <source>
        <dbReference type="ARBA" id="ARBA00022989"/>
    </source>
</evidence>
<evidence type="ECO:0000256" key="20">
    <source>
        <dbReference type="ARBA" id="ARBA00023224"/>
    </source>
</evidence>
<feature type="domain" description="EGF-like" evidence="28">
    <location>
        <begin position="1456"/>
        <end position="1492"/>
    </location>
</feature>
<dbReference type="Proteomes" id="UP000009046">
    <property type="component" value="Unassembled WGS sequence"/>
</dbReference>
<dbReference type="CDD" id="cd00110">
    <property type="entry name" value="LamG"/>
    <property type="match status" value="2"/>
</dbReference>
<evidence type="ECO:0000259" key="33">
    <source>
        <dbReference type="PROSITE" id="PS50268"/>
    </source>
</evidence>
<dbReference type="OrthoDB" id="26203at2759"/>
<evidence type="ECO:0000256" key="2">
    <source>
        <dbReference type="ARBA" id="ARBA00004221"/>
    </source>
</evidence>
<dbReference type="Pfam" id="PF00008">
    <property type="entry name" value="EGF"/>
    <property type="match status" value="2"/>
</dbReference>
<dbReference type="PROSITE" id="PS00022">
    <property type="entry name" value="EGF_1"/>
    <property type="match status" value="2"/>
</dbReference>
<dbReference type="FunFam" id="2.60.40.60:FF:000013">
    <property type="entry name" value="Cadherin EGF LAG seven-pass G-type receptor"/>
    <property type="match status" value="1"/>
</dbReference>
<feature type="domain" description="EGF-like" evidence="28">
    <location>
        <begin position="1728"/>
        <end position="1764"/>
    </location>
</feature>
<dbReference type="PRINTS" id="PR00205">
    <property type="entry name" value="CADHERIN"/>
</dbReference>
<feature type="compositionally biased region" description="Polar residues" evidence="25">
    <location>
        <begin position="2977"/>
        <end position="2986"/>
    </location>
</feature>
<dbReference type="SUPFAM" id="SSF49313">
    <property type="entry name" value="Cadherin-like"/>
    <property type="match status" value="9"/>
</dbReference>
<dbReference type="FunFam" id="4.10.1240.10:FF:000021">
    <property type="entry name" value="Cadherin EGF LAG seven-pass G-type receptor"/>
    <property type="match status" value="1"/>
</dbReference>
<protein>
    <submittedName>
        <fullName evidence="34">Class D atypical G-protein coupled receptor GPRstn1, putative</fullName>
        <ecNumber evidence="34">1.1.1.1</ecNumber>
    </submittedName>
</protein>
<keyword evidence="17 23" id="KW-1015">Disulfide bond</keyword>
<feature type="domain" description="Cadherin" evidence="33">
    <location>
        <begin position="1088"/>
        <end position="1194"/>
    </location>
</feature>
<dbReference type="InterPro" id="IPR000203">
    <property type="entry name" value="GPS"/>
</dbReference>
<dbReference type="PROSITE" id="PS50261">
    <property type="entry name" value="G_PROTEIN_RECEP_F2_4"/>
    <property type="match status" value="1"/>
</dbReference>
<dbReference type="GO" id="GO:0005509">
    <property type="term" value="F:calcium ion binding"/>
    <property type="evidence" value="ECO:0007669"/>
    <property type="project" value="UniProtKB-UniRule"/>
</dbReference>
<dbReference type="GO" id="GO:0001737">
    <property type="term" value="P:establishment of imaginal disc-derived wing hair orientation"/>
    <property type="evidence" value="ECO:0007669"/>
    <property type="project" value="UniProtKB-ARBA"/>
</dbReference>
<dbReference type="Pfam" id="PF23592">
    <property type="entry name" value="Cadherin_CELSR2_9th"/>
    <property type="match status" value="1"/>
</dbReference>
<evidence type="ECO:0000256" key="6">
    <source>
        <dbReference type="ARBA" id="ARBA00022475"/>
    </source>
</evidence>
<dbReference type="EnsemblMetazoa" id="PHUM040650-RA">
    <property type="protein sequence ID" value="PHUM040650-PA"/>
    <property type="gene ID" value="PHUM040650"/>
</dbReference>
<keyword evidence="15" id="KW-0297">G-protein coupled receptor</keyword>
<evidence type="ECO:0000256" key="19">
    <source>
        <dbReference type="ARBA" id="ARBA00023180"/>
    </source>
</evidence>
<dbReference type="InterPro" id="IPR002126">
    <property type="entry name" value="Cadherin-like_dom"/>
</dbReference>
<keyword evidence="11" id="KW-0677">Repeat</keyword>
<feature type="domain" description="Cadherin" evidence="33">
    <location>
        <begin position="878"/>
        <end position="978"/>
    </location>
</feature>
<evidence type="ECO:0000256" key="8">
    <source>
        <dbReference type="ARBA" id="ARBA00022536"/>
    </source>
</evidence>
<dbReference type="SMART" id="SM00181">
    <property type="entry name" value="EGF"/>
    <property type="match status" value="6"/>
</dbReference>
<dbReference type="CDD" id="cd15441">
    <property type="entry name" value="7tmB2_CELSR_Adhesion_IV"/>
    <property type="match status" value="1"/>
</dbReference>
<evidence type="ECO:0000256" key="22">
    <source>
        <dbReference type="PROSITE-ProRule" id="PRU00043"/>
    </source>
</evidence>
<dbReference type="GO" id="GO:0004930">
    <property type="term" value="F:G protein-coupled receptor activity"/>
    <property type="evidence" value="ECO:0007669"/>
    <property type="project" value="UniProtKB-KW"/>
</dbReference>
<keyword evidence="18 34" id="KW-0675">Receptor</keyword>
<dbReference type="PROSITE" id="PS01248">
    <property type="entry name" value="EGF_LAM_1"/>
    <property type="match status" value="1"/>
</dbReference>
<dbReference type="Pfam" id="PF00002">
    <property type="entry name" value="7tm_2"/>
    <property type="match status" value="1"/>
</dbReference>
<dbReference type="PROSITE" id="PS01186">
    <property type="entry name" value="EGF_2"/>
    <property type="match status" value="1"/>
</dbReference>
<dbReference type="SUPFAM" id="SSF81321">
    <property type="entry name" value="Family A G protein-coupled receptor-like"/>
    <property type="match status" value="1"/>
</dbReference>
<feature type="compositionally biased region" description="Polar residues" evidence="25">
    <location>
        <begin position="3181"/>
        <end position="3218"/>
    </location>
</feature>
<feature type="transmembrane region" description="Helical" evidence="26">
    <location>
        <begin position="21"/>
        <end position="41"/>
    </location>
</feature>
<dbReference type="GO" id="GO:0016324">
    <property type="term" value="C:apical plasma membrane"/>
    <property type="evidence" value="ECO:0007669"/>
    <property type="project" value="UniProtKB-SubCell"/>
</dbReference>
<keyword evidence="36" id="KW-1185">Reference proteome</keyword>
<evidence type="ECO:0000256" key="24">
    <source>
        <dbReference type="PROSITE-ProRule" id="PRU00460"/>
    </source>
</evidence>
<accession>E0VAL5</accession>
<dbReference type="InterPro" id="IPR057244">
    <property type="entry name" value="GAIN_B"/>
</dbReference>
<dbReference type="FunFam" id="2.60.40.60:FF:000029">
    <property type="entry name" value="Cadherin EGF LAG seven-pass G-type receptor 3"/>
    <property type="match status" value="1"/>
</dbReference>
<feature type="compositionally biased region" description="Low complexity" evidence="25">
    <location>
        <begin position="2906"/>
        <end position="2919"/>
    </location>
</feature>
<dbReference type="GO" id="GO:0005576">
    <property type="term" value="C:extracellular region"/>
    <property type="evidence" value="ECO:0007669"/>
    <property type="project" value="UniProtKB-SubCell"/>
</dbReference>
<dbReference type="SMART" id="SM00112">
    <property type="entry name" value="CA"/>
    <property type="match status" value="8"/>
</dbReference>
<feature type="domain" description="G-protein coupled receptors family 2 profile 1" evidence="31">
    <location>
        <begin position="2101"/>
        <end position="2175"/>
    </location>
</feature>
<dbReference type="KEGG" id="phu:Phum_PHUM040650"/>
<keyword evidence="8 23" id="KW-0245">EGF-like domain</keyword>
<keyword evidence="13" id="KW-0130">Cell adhesion</keyword>
<keyword evidence="9 26" id="KW-0812">Transmembrane</keyword>
<evidence type="ECO:0000256" key="10">
    <source>
        <dbReference type="ARBA" id="ARBA00022729"/>
    </source>
</evidence>
<dbReference type="Pfam" id="PF02210">
    <property type="entry name" value="Laminin_G_2"/>
    <property type="match status" value="2"/>
</dbReference>
<feature type="transmembrane region" description="Helical" evidence="26">
    <location>
        <begin position="2617"/>
        <end position="2636"/>
    </location>
</feature>
<evidence type="ECO:0000256" key="4">
    <source>
        <dbReference type="ARBA" id="ARBA00004651"/>
    </source>
</evidence>
<evidence type="ECO:0000256" key="18">
    <source>
        <dbReference type="ARBA" id="ARBA00023170"/>
    </source>
</evidence>
<keyword evidence="12 22" id="KW-0106">Calcium</keyword>
<feature type="disulfide bond" evidence="24">
    <location>
        <begin position="2069"/>
        <end position="2081"/>
    </location>
</feature>
<dbReference type="InterPro" id="IPR013320">
    <property type="entry name" value="ConA-like_dom_sf"/>
</dbReference>
<dbReference type="EC" id="1.1.1.1" evidence="34"/>
<keyword evidence="16 26" id="KW-0472">Membrane</keyword>
<keyword evidence="14 26" id="KW-1133">Transmembrane helix</keyword>
<feature type="transmembrane region" description="Helical" evidence="26">
    <location>
        <begin position="2768"/>
        <end position="2788"/>
    </location>
</feature>
<dbReference type="Gene3D" id="2.60.220.50">
    <property type="match status" value="1"/>
</dbReference>
<keyword evidence="19" id="KW-0325">Glycoprotein</keyword>
<keyword evidence="6" id="KW-1003">Cell membrane</keyword>
<keyword evidence="5" id="KW-0217">Developmental protein</keyword>
<dbReference type="PANTHER" id="PTHR24026:SF51">
    <property type="entry name" value="PROTOCADHERIN-LIKE WING POLARITY PROTEIN STAN"/>
    <property type="match status" value="1"/>
</dbReference>
<feature type="compositionally biased region" description="Polar residues" evidence="25">
    <location>
        <begin position="2896"/>
        <end position="2905"/>
    </location>
</feature>
<dbReference type="GO" id="GO:0042067">
    <property type="term" value="P:establishment of ommatidial planar polarity"/>
    <property type="evidence" value="ECO:0007669"/>
    <property type="project" value="UniProtKB-ARBA"/>
</dbReference>
<feature type="disulfide bond" evidence="23">
    <location>
        <begin position="1482"/>
        <end position="1491"/>
    </location>
</feature>
<dbReference type="FunCoup" id="E0VAL5">
    <property type="interactions" value="152"/>
</dbReference>
<dbReference type="GO" id="GO:0030054">
    <property type="term" value="C:cell junction"/>
    <property type="evidence" value="ECO:0007669"/>
    <property type="project" value="UniProtKB-ARBA"/>
</dbReference>
<dbReference type="InterPro" id="IPR017981">
    <property type="entry name" value="GPCR_2-like_7TM"/>
</dbReference>
<feature type="compositionally biased region" description="Polar residues" evidence="25">
    <location>
        <begin position="2940"/>
        <end position="2952"/>
    </location>
</feature>
<dbReference type="PROSITE" id="PS50025">
    <property type="entry name" value="LAM_G_DOMAIN"/>
    <property type="match status" value="2"/>
</dbReference>
<dbReference type="HOGENOM" id="CLU_000158_1_0_1"/>
<dbReference type="InParanoid" id="E0VAL5"/>
<feature type="region of interest" description="Disordered" evidence="25">
    <location>
        <begin position="2860"/>
        <end position="2990"/>
    </location>
</feature>
<dbReference type="GO" id="GO:0016339">
    <property type="term" value="P:calcium-dependent cell-cell adhesion via plasma membrane cell adhesion molecules"/>
    <property type="evidence" value="ECO:0007669"/>
    <property type="project" value="UniProtKB-ARBA"/>
</dbReference>
<feature type="domain" description="Laminin EGF-like" evidence="29">
    <location>
        <begin position="2069"/>
        <end position="2116"/>
    </location>
</feature>
<feature type="domain" description="Cadherin" evidence="33">
    <location>
        <begin position="664"/>
        <end position="774"/>
    </location>
</feature>
<dbReference type="InterPro" id="IPR046338">
    <property type="entry name" value="GAIN_dom_sf"/>
</dbReference>
<dbReference type="InterPro" id="IPR056286">
    <property type="entry name" value="Cadherin_CELSR1-3_9th"/>
</dbReference>
<keyword evidence="10" id="KW-0732">Signal</keyword>
<dbReference type="CTD" id="8232473"/>
<dbReference type="InterPro" id="IPR000832">
    <property type="entry name" value="GPCR_2_secretin-like"/>
</dbReference>
<evidence type="ECO:0000313" key="36">
    <source>
        <dbReference type="Proteomes" id="UP000009046"/>
    </source>
</evidence>
<feature type="compositionally biased region" description="Basic and acidic residues" evidence="25">
    <location>
        <begin position="3167"/>
        <end position="3180"/>
    </location>
</feature>
<reference evidence="35" key="3">
    <citation type="submission" date="2021-02" db="UniProtKB">
        <authorList>
            <consortium name="EnsemblMetazoa"/>
        </authorList>
    </citation>
    <scope>IDENTIFICATION</scope>
    <source>
        <strain evidence="35">USDA</strain>
    </source>
</reference>
<dbReference type="Pfam" id="PF01825">
    <property type="entry name" value="GPS"/>
    <property type="match status" value="1"/>
</dbReference>
<evidence type="ECO:0000256" key="13">
    <source>
        <dbReference type="ARBA" id="ARBA00022889"/>
    </source>
</evidence>
<evidence type="ECO:0000256" key="21">
    <source>
        <dbReference type="ARBA" id="ARBA00023292"/>
    </source>
</evidence>
<dbReference type="InterPro" id="IPR001791">
    <property type="entry name" value="Laminin_G"/>
</dbReference>
<evidence type="ECO:0000256" key="17">
    <source>
        <dbReference type="ARBA" id="ARBA00023157"/>
    </source>
</evidence>
<dbReference type="InterPro" id="IPR020894">
    <property type="entry name" value="Cadherin_CS"/>
</dbReference>
<evidence type="ECO:0000259" key="30">
    <source>
        <dbReference type="PROSITE" id="PS50221"/>
    </source>
</evidence>
<dbReference type="EMBL" id="AAZO01000475">
    <property type="status" value="NOT_ANNOTATED_CDS"/>
    <property type="molecule type" value="Genomic_DNA"/>
</dbReference>
<dbReference type="GO" id="GO:0051239">
    <property type="term" value="P:regulation of multicellular organismal process"/>
    <property type="evidence" value="ECO:0007669"/>
    <property type="project" value="UniProtKB-ARBA"/>
</dbReference>
<organism>
    <name type="scientific">Pediculus humanus subsp. corporis</name>
    <name type="common">Body louse</name>
    <dbReference type="NCBI Taxonomy" id="121224"/>
    <lineage>
        <taxon>Eukaryota</taxon>
        <taxon>Metazoa</taxon>
        <taxon>Ecdysozoa</taxon>
        <taxon>Arthropoda</taxon>
        <taxon>Hexapoda</taxon>
        <taxon>Insecta</taxon>
        <taxon>Pterygota</taxon>
        <taxon>Neoptera</taxon>
        <taxon>Paraneoptera</taxon>
        <taxon>Psocodea</taxon>
        <taxon>Troctomorpha</taxon>
        <taxon>Phthiraptera</taxon>
        <taxon>Anoplura</taxon>
        <taxon>Pediculidae</taxon>
        <taxon>Pediculus</taxon>
    </lineage>
</organism>
<evidence type="ECO:0000256" key="1">
    <source>
        <dbReference type="ARBA" id="ARBA00004167"/>
    </source>
</evidence>
<evidence type="ECO:0000256" key="3">
    <source>
        <dbReference type="ARBA" id="ARBA00004613"/>
    </source>
</evidence>
<keyword evidence="34" id="KW-0560">Oxidoreductase</keyword>
<dbReference type="FunFam" id="2.60.40.60:FF:000249">
    <property type="entry name" value="Starry night"/>
    <property type="match status" value="1"/>
</dbReference>
<feature type="region of interest" description="Disordered" evidence="25">
    <location>
        <begin position="3127"/>
        <end position="3235"/>
    </location>
</feature>
<feature type="domain" description="Cadherin" evidence="33">
    <location>
        <begin position="1213"/>
        <end position="1313"/>
    </location>
</feature>
<evidence type="ECO:0000256" key="12">
    <source>
        <dbReference type="ARBA" id="ARBA00022837"/>
    </source>
</evidence>
<dbReference type="GO" id="GO:0022603">
    <property type="term" value="P:regulation of anatomical structure morphogenesis"/>
    <property type="evidence" value="ECO:0007669"/>
    <property type="project" value="UniProtKB-ARBA"/>
</dbReference>
<feature type="domain" description="GAIN-B" evidence="30">
    <location>
        <begin position="2374"/>
        <end position="2570"/>
    </location>
</feature>
<dbReference type="FunFam" id="2.60.120.200:FF:000173">
    <property type="entry name" value="Cadherin EGF LAG seven-pass G-type receptor"/>
    <property type="match status" value="1"/>
</dbReference>
<dbReference type="InterPro" id="IPR002049">
    <property type="entry name" value="LE_dom"/>
</dbReference>
<dbReference type="Pfam" id="PF16489">
    <property type="entry name" value="GAIN"/>
    <property type="match status" value="1"/>
</dbReference>
<dbReference type="OMA" id="TEVYTVI"/>
<dbReference type="VEuPathDB" id="VectorBase:PHUM040650"/>
<feature type="transmembrane region" description="Helical" evidence="26">
    <location>
        <begin position="2648"/>
        <end position="2666"/>
    </location>
</feature>
<dbReference type="eggNOG" id="KOG4289">
    <property type="taxonomic scope" value="Eukaryota"/>
</dbReference>
<feature type="disulfide bond" evidence="24">
    <location>
        <begin position="2090"/>
        <end position="2099"/>
    </location>
</feature>
<evidence type="ECO:0000256" key="25">
    <source>
        <dbReference type="SAM" id="MobiDB-lite"/>
    </source>
</evidence>
<dbReference type="FunFam" id="2.60.40.60:FF:000024">
    <property type="entry name" value="FAT atypical cadherin 3"/>
    <property type="match status" value="1"/>
</dbReference>
<dbReference type="InterPro" id="IPR015919">
    <property type="entry name" value="Cadherin-like_sf"/>
</dbReference>
<feature type="domain" description="Cadherin" evidence="33">
    <location>
        <begin position="347"/>
        <end position="451"/>
    </location>
</feature>
<dbReference type="Gene3D" id="1.20.1070.10">
    <property type="entry name" value="Rhodopsin 7-helix transmembrane proteins"/>
    <property type="match status" value="1"/>
</dbReference>
<feature type="domain" description="Cadherin" evidence="33">
    <location>
        <begin position="557"/>
        <end position="663"/>
    </location>
</feature>
<dbReference type="RefSeq" id="XP_002423159.1">
    <property type="nucleotide sequence ID" value="XM_002423114.1"/>
</dbReference>
<dbReference type="PANTHER" id="PTHR24026">
    <property type="entry name" value="FAT ATYPICAL CADHERIN-RELATED"/>
    <property type="match status" value="1"/>
</dbReference>
<feature type="compositionally biased region" description="Polar residues" evidence="25">
    <location>
        <begin position="2860"/>
        <end position="2879"/>
    </location>
</feature>
<feature type="domain" description="Cadherin" evidence="33">
    <location>
        <begin position="452"/>
        <end position="556"/>
    </location>
</feature>
<proteinExistence type="predicted"/>
<dbReference type="EMBL" id="DS235008">
    <property type="protein sequence ID" value="EEB10421.1"/>
    <property type="molecule type" value="Genomic_DNA"/>
</dbReference>
<dbReference type="SMART" id="SM00008">
    <property type="entry name" value="HormR"/>
    <property type="match status" value="1"/>
</dbReference>
<keyword evidence="21 24" id="KW-0424">Laminin EGF-like domain</keyword>
<feature type="transmembrane region" description="Helical" evidence="26">
    <location>
        <begin position="2581"/>
        <end position="2605"/>
    </location>
</feature>
<dbReference type="PROSITE" id="PS50027">
    <property type="entry name" value="EGF_LAM_2"/>
    <property type="match status" value="1"/>
</dbReference>
<keyword evidence="7" id="KW-0964">Secreted</keyword>
<dbReference type="CDD" id="cd00054">
    <property type="entry name" value="EGF_CA"/>
    <property type="match status" value="2"/>
</dbReference>
<name>E0VAL5_PEDHC</name>
<reference evidence="34" key="2">
    <citation type="submission" date="2007-04" db="EMBL/GenBank/DDBJ databases">
        <title>The genome of the human body louse.</title>
        <authorList>
            <consortium name="The Human Body Louse Genome Consortium"/>
            <person name="Kirkness E."/>
            <person name="Walenz B."/>
            <person name="Hass B."/>
            <person name="Bruggner R."/>
            <person name="Strausberg R."/>
        </authorList>
    </citation>
    <scope>NUCLEOTIDE SEQUENCE</scope>
    <source>
        <strain evidence="34">USDA</strain>
    </source>
</reference>
<evidence type="ECO:0000259" key="29">
    <source>
        <dbReference type="PROSITE" id="PS50027"/>
    </source>
</evidence>
<dbReference type="GO" id="GO:0007157">
    <property type="term" value="P:heterophilic cell-cell adhesion via plasma membrane cell adhesion molecules"/>
    <property type="evidence" value="ECO:0007669"/>
    <property type="project" value="UniProtKB-ARBA"/>
</dbReference>
<dbReference type="PROSITE" id="PS50268">
    <property type="entry name" value="CADHERIN_2"/>
    <property type="match status" value="9"/>
</dbReference>
<dbReference type="InterPro" id="IPR032471">
    <property type="entry name" value="AGRL2-4_GAIN_subdom_A"/>
</dbReference>
<dbReference type="GeneID" id="8232473"/>
<feature type="compositionally biased region" description="Basic and acidic residues" evidence="25">
    <location>
        <begin position="3146"/>
        <end position="3158"/>
    </location>
</feature>
<feature type="domain" description="Laminin G" evidence="27">
    <location>
        <begin position="1526"/>
        <end position="1725"/>
    </location>
</feature>
<feature type="compositionally biased region" description="Low complexity" evidence="25">
    <location>
        <begin position="2880"/>
        <end position="2895"/>
    </location>
</feature>
<comment type="subcellular location">
    <subcellularLocation>
        <location evidence="2">Apical cell membrane</location>
    </subcellularLocation>
    <subcellularLocation>
        <location evidence="4">Cell membrane</location>
        <topology evidence="4">Multi-pass membrane protein</topology>
    </subcellularLocation>
    <subcellularLocation>
        <location evidence="1">Membrane</location>
        <topology evidence="1">Single-pass membrane protein</topology>
    </subcellularLocation>
    <subcellularLocation>
        <location evidence="3">Secreted</location>
    </subcellularLocation>
</comment>
<dbReference type="FunFam" id="2.60.40.60:FF:000010">
    <property type="entry name" value="Cadherin EGF LAG seven-pass G-type receptor 3"/>
    <property type="match status" value="1"/>
</dbReference>
<keyword evidence="20" id="KW-0807">Transducer</keyword>
<comment type="caution">
    <text evidence="23">Lacks conserved residue(s) required for the propagation of feature annotation.</text>
</comment>
<dbReference type="Gene3D" id="2.60.120.200">
    <property type="match status" value="2"/>
</dbReference>
<dbReference type="GO" id="GO:0007166">
    <property type="term" value="P:cell surface receptor signaling pathway"/>
    <property type="evidence" value="ECO:0007669"/>
    <property type="project" value="InterPro"/>
</dbReference>
<feature type="region of interest" description="Disordered" evidence="25">
    <location>
        <begin position="3030"/>
        <end position="3058"/>
    </location>
</feature>
<dbReference type="Pfam" id="PF00053">
    <property type="entry name" value="EGF_laminin"/>
    <property type="match status" value="1"/>
</dbReference>
<evidence type="ECO:0000313" key="35">
    <source>
        <dbReference type="EnsemblMetazoa" id="PHUM040650-PA"/>
    </source>
</evidence>
<reference evidence="34" key="1">
    <citation type="submission" date="2007-04" db="EMBL/GenBank/DDBJ databases">
        <title>Annotation of Pediculus humanus corporis strain USDA.</title>
        <authorList>
            <person name="Kirkness E."/>
            <person name="Hannick L."/>
            <person name="Hass B."/>
            <person name="Bruggner R."/>
            <person name="Lawson D."/>
            <person name="Bidwell S."/>
            <person name="Joardar V."/>
            <person name="Caler E."/>
            <person name="Walenz B."/>
            <person name="Inman J."/>
            <person name="Schobel S."/>
            <person name="Galinsky K."/>
            <person name="Amedeo P."/>
            <person name="Strausberg R."/>
        </authorList>
    </citation>
    <scope>NUCLEOTIDE SEQUENCE</scope>
    <source>
        <strain evidence="34">USDA</strain>
    </source>
</reference>
<feature type="transmembrane region" description="Helical" evidence="26">
    <location>
        <begin position="2687"/>
        <end position="2707"/>
    </location>
</feature>
<feature type="disulfide bond" evidence="24">
    <location>
        <begin position="2071"/>
        <end position="2088"/>
    </location>
</feature>
<dbReference type="SMART" id="SM00303">
    <property type="entry name" value="GPS"/>
    <property type="match status" value="1"/>
</dbReference>
<dbReference type="STRING" id="121224.E0VAL5"/>
<dbReference type="GO" id="GO:0048638">
    <property type="term" value="P:regulation of developmental growth"/>
    <property type="evidence" value="ECO:0007669"/>
    <property type="project" value="UniProtKB-ARBA"/>
</dbReference>
<dbReference type="Gene3D" id="4.10.1240.10">
    <property type="entry name" value="GPCR, family 2, extracellular hormone receptor domain"/>
    <property type="match status" value="1"/>
</dbReference>
<dbReference type="FunFam" id="2.10.25.10:FF:000045">
    <property type="entry name" value="Slit guidance ligand 2"/>
    <property type="match status" value="1"/>
</dbReference>
<dbReference type="Gene3D" id="2.10.25.10">
    <property type="entry name" value="Laminin"/>
    <property type="match status" value="5"/>
</dbReference>
<gene>
    <name evidence="35" type="primary">8232473</name>
    <name evidence="34" type="ORF">Phum_PHUM040650</name>
</gene>
<evidence type="ECO:0000256" key="26">
    <source>
        <dbReference type="SAM" id="Phobius"/>
    </source>
</evidence>
<dbReference type="GO" id="GO:0007156">
    <property type="term" value="P:homophilic cell adhesion via plasma membrane adhesion molecules"/>
    <property type="evidence" value="ECO:0007669"/>
    <property type="project" value="InterPro"/>
</dbReference>
<dbReference type="FunFam" id="1.20.1070.10:FF:000202">
    <property type="entry name" value="Cadherin EGF LAG seven-pass G-type receptor"/>
    <property type="match status" value="1"/>
</dbReference>
<dbReference type="InterPro" id="IPR036445">
    <property type="entry name" value="GPCR_2_extracell_dom_sf"/>
</dbReference>
<dbReference type="SUPFAM" id="SSF57196">
    <property type="entry name" value="EGF/Laminin"/>
    <property type="match status" value="2"/>
</dbReference>
<dbReference type="SMART" id="SM00179">
    <property type="entry name" value="EGF_CA"/>
    <property type="match status" value="2"/>
</dbReference>
<dbReference type="InterPro" id="IPR001881">
    <property type="entry name" value="EGF-like_Ca-bd_dom"/>
</dbReference>
<dbReference type="CDD" id="cd00055">
    <property type="entry name" value="EGF_Lam"/>
    <property type="match status" value="1"/>
</dbReference>
<evidence type="ECO:0000259" key="27">
    <source>
        <dbReference type="PROSITE" id="PS50025"/>
    </source>
</evidence>
<dbReference type="SUPFAM" id="SSF49899">
    <property type="entry name" value="Concanavalin A-like lectins/glucanases"/>
    <property type="match status" value="2"/>
</dbReference>
<dbReference type="InterPro" id="IPR000742">
    <property type="entry name" value="EGF"/>
</dbReference>
<evidence type="ECO:0000313" key="34">
    <source>
        <dbReference type="EMBL" id="EEB10421.1"/>
    </source>
</evidence>
<dbReference type="PROSITE" id="PS50026">
    <property type="entry name" value="EGF_3"/>
    <property type="match status" value="3"/>
</dbReference>
<dbReference type="GO" id="GO:0035159">
    <property type="term" value="P:regulation of tube length, open tracheal system"/>
    <property type="evidence" value="ECO:0007669"/>
    <property type="project" value="UniProtKB-ARBA"/>
</dbReference>
<dbReference type="SMART" id="SM00282">
    <property type="entry name" value="LamG"/>
    <property type="match status" value="2"/>
</dbReference>
<dbReference type="PROSITE" id="PS50227">
    <property type="entry name" value="G_PROTEIN_RECEP_F2_3"/>
    <property type="match status" value="1"/>
</dbReference>
<dbReference type="PROSITE" id="PS00232">
    <property type="entry name" value="CADHERIN_1"/>
    <property type="match status" value="4"/>
</dbReference>
<feature type="domain" description="G-protein coupled receptors family 2 profile 2" evidence="32">
    <location>
        <begin position="2579"/>
        <end position="2820"/>
    </location>
</feature>
<evidence type="ECO:0000256" key="23">
    <source>
        <dbReference type="PROSITE-ProRule" id="PRU00076"/>
    </source>
</evidence>
<dbReference type="Gene3D" id="2.60.40.60">
    <property type="entry name" value="Cadherins"/>
    <property type="match status" value="9"/>
</dbReference>
<feature type="transmembrane region" description="Helical" evidence="26">
    <location>
        <begin position="2727"/>
        <end position="2747"/>
    </location>
</feature>
<evidence type="ECO:0000256" key="16">
    <source>
        <dbReference type="ARBA" id="ARBA00023136"/>
    </source>
</evidence>
<evidence type="ECO:0000256" key="15">
    <source>
        <dbReference type="ARBA" id="ARBA00023040"/>
    </source>
</evidence>
<dbReference type="FunFam" id="2.60.120.200:FF:000059">
    <property type="entry name" value="Cadherin EGF LAG seven-pass G-type receptor 1"/>
    <property type="match status" value="1"/>
</dbReference>
<dbReference type="InterPro" id="IPR001879">
    <property type="entry name" value="GPCR_2_extracellular_dom"/>
</dbReference>
<dbReference type="Pfam" id="PF00028">
    <property type="entry name" value="Cadherin"/>
    <property type="match status" value="8"/>
</dbReference>
<dbReference type="CDD" id="cd11304">
    <property type="entry name" value="Cadherin_repeat"/>
    <property type="match status" value="9"/>
</dbReference>
<dbReference type="FunFam" id="2.10.25.10:FF:000011">
    <property type="entry name" value="Cadherin EGF LAG seven-pass G-type receptor"/>
    <property type="match status" value="1"/>
</dbReference>
<feature type="domain" description="Cadherin" evidence="33">
    <location>
        <begin position="775"/>
        <end position="877"/>
    </location>
</feature>
<feature type="domain" description="Laminin G" evidence="27">
    <location>
        <begin position="1768"/>
        <end position="1935"/>
    </location>
</feature>
<evidence type="ECO:0000259" key="32">
    <source>
        <dbReference type="PROSITE" id="PS50261"/>
    </source>
</evidence>
<feature type="transmembrane region" description="Helical" evidence="26">
    <location>
        <begin position="2800"/>
        <end position="2821"/>
    </location>
</feature>
<sequence length="3235" mass="361042">MANSKRIHNTHKKWHFFYPPIHIIFLIIILLSHQILSYVILVPDNISEGSIIFNAALTKLHKNRIYSLNTHKNGYFVKKLLGVDRTSGEVFIKEKLDCQGIWYPNLFTLYVDSFPEKLPEKNSKKKNEDFQSLINSIKNMRFENGYENKRHKRNVNGVKYYSMPLRIFIYGKSCNEDEIINNSPTTINTIDKELLKFSSLTYLHKLCNFRYSEAKNWISESLASFAMPSESEYSKICLKKSQFVNSISSFLPKTILSVCEIKYVNVDDPRFTVETSAGDLVATHDFCILEPIWKITIFLNLNCFGSSGFLNSMDHRLKIIYHHEQLNDTEVAHRVRRELKNQSPYFDQALYVASVIEEKAPGIPVITLRAKDPENSSITYSMSSLIDSRSQGMFDIDETTGMVTTSVKLDRELFDLHYFRVVAADDSFPPRSGTTTLQINVIDANDHAPVFESDSYEAAVREGVAIGTIVITVRATDQDINKNAEIVYSFKDPDEEFNIDGKTGVVTTRKALDREVTANYALTVIASDSPPVGERKTATALLNVRVLDDNDNYPQFTERTYTVSVPEDMDASLSPVIATVKATDADEGKNAAIRYVIIGGNTQAQFLIDSLTGDVILAKPLDYEVLKSYRLVIRAQDGGNPSKSNTTQLLVNVKDVNDNEPRFYSTLFQESVLESVPVGYSIVKVQAYDSDEGANVALKYSLSERDEFGTPTNELPLTIDSVSGWIQTTKPLDREMTSKYQFQVIVEDGGEPPKSATANVIINVQDVNDNDPVFNPKIYEVVVSEQDPPGTLVASVTATDPDENSRLHYEITNGNVRGRFSITSQNNRGLVAIAHPLDYRQDKRYILTVSATDTGGRSDIATVYVNVTDANNYSPVFENAPYTAQVFEDAPVGTTVLVVQASDGDVGQNAQITYSLTSGAEFSVDSFSINPQTGAVVTTKLLDRETVSSYLLTVTARDGGKNYVEITVKDVNDNSPVFSSATYSGVISEDALVGTSVLQVQATDIDSGLNGRIRYAFNPPGSSGAVDNSFVIDPTLGVIRTSKNLDRESVPFYSLKVYAIDRGTPSLYSVVNVNIKIEDVNDSPPVFESEKIVFYIPENSPIGSTVGEVRAKDPDEGVNAIIQYSIIGGEDSSSFSLVTRPGWDKAEILTTVDLDYESPRKKYEMVIRAASPPLRNDVKVEILVTDVNDNAPVLKDFQIIFNNFRGCFSNGVVGTIPAFDADVSDDLHYHILSGNNANLVMLNESTGKITLSPQLNTNVPKLASMEVLVSDGINEVKATMSLFVRLITEEMLFNSVTVRLADMTEKAFLSPLLGFFVDALAAVIPCPREYIYLFSIQDEVDMESKILKVSFSARRPDVTGEEFYSSQFLEERVYLNRAILARLSTVQILPFNDNLCVKEPCLNYEQCLTVLKFGNASGFISSDSVLFRPIYPVSTFTCQCPHGFTGSREHYLCDTEVDLCYSNPCQNGATCMRKEGGYSCVCKKGFTGLYCEIDSHSQSCQSGFCGKGVCSPSSGNDKDYNDFCELRSRGFSKSSFLTFPSLKQRHRLHIKFRFATQSQNGLLLYNGRYNEKHDFIALEIMNGSVQFSFSLGTNISRTVARVPGGVSDGKWHTVTLFYLNKTATISLDDCDVKLALKKGSILGEKWACANSTTQILSTKCAIFTETCHRFLDLTGPLQLGGLPSLPTNFQVQNKDFDGCISDLYIDHKFIDLNSFVADNGTTAGCHHKKDFCSSNPCKNGGKCKEEWGTFLCECKEGHGGKDCSQSIQSSWRFRGDGILSYNPLLRPIQLPWINSLSVKTLQKDAFLMSIQVGQNSSATMALKNGYLDYYYNGESINLGHGIINDGLWHHIEVKWMSNDVWLSLDYGQREITKTFNVKVQGLYVNKILVGGPDESYLSLNSDFGYFDGCIQDIKVGNQQTSLQRPTVKKNVSEGCSSTATCPEAKCPAHSDCKEYWEHSSCSCHLGWVGLSCSDVCEYDPCENRGRCVHDSSFSKGYLCSCDSDEYSGEYCETKVDQPCPSSWWGYPVCGPCQCNVESGYNPECNKTTGECYCKENHFQPSGSKKCLPCECYLAGSFTPKCDTLNGQCECRPGVIGRRCDSCSNPYAEVTLNGCEVVYDGCPKSFSFGLWWDRTTFGEVATASCPVGSVGKAKRSCNGDTSGWDEPDLFNCTSDKFVSLHKVLNQLNNQELHINTFVAVKIASDLYEATNMTSVLHGVDVMVAHQLIEKLINYENTMSGLNLTHSQDKDYIRNLVSSANVLLDPKYSNHWQTVEKLIDEGPVDLVMDIEKYLSTLTSSQGDIYTSPFEIVKPNMVLGLDVITTSSVFGYEGSDKENQIGEKEKVILPDTSHFLHSSLELNMASSVSDLETKTSPTVSFPKYNNYLQDSKNFDTHSKVMIPLHILGIENVKQGDLPDLKASERRAVFGYAFYKEAGNLFPEEYDETVTKRWGIQLKVGSAVLSFSTLVPYETESEDENKNDGNNFIYKPLSEIRLVSPIRVRLWLDSERQPIKSNPQCVHWTTVRGKGEWSRSGCHTDLPEVNDDTEPYIVNCTCYHLSTFAVLLDVIDLEYIPQPTFLEDLMTYVGFSVSIFLLIIALLILSCIRGRPTNSNSIHKNIVFCILCGEIIYFAALKFRSLLLQQEFPCKMIAMFLHYFWLSSFSWTLVDSLHLYRMLTELRDINHGQMRFYYCLGYGLPAIIVGLSVGVRADQYGNFYFCWLSIYESVVWSLVGPITFVVVITMIMLMLSIRAAFTLKNHILGYGNLRTLVWVSVIFLPLLGIVWIFLILNVSEPLALLPHALSLAVIIQAVYTLAGFCFVNARVRRNLYVSLLKCCGKEIPKDLDLSIDAIGSSSNIASDRPTTYRNAEVSVSTRRNMGISTSSTTSRSTAKTSSSPYRSDTQLRGTNTDTSTSNYNSTNELPSFMRGYKSPGKIKEEGRNAQTDSDSDNSVDGRSLELASSHSSDDDVSSRPHRSTRNGPINTNYMPNICEGGVPSPPTLNVISQSELFPNLAPLYAPRWSSQIPQSYLPSNMSELRDDETSPQPLPRPDIDPLSEYDPHKLSHLEPSLYEKTNSYQVNLSTVYENDNKMDNYNMDVPDPEEKVHLGEKYLFPYTAEEDHCTVPTYSSNNCLHSRGSSRDSPNLRSHRDSPSYSEFRESPSSSYFTKSRDSPTFHKDVHQRTNSNNLPQKENQPYTSVGSHYPSSLSLHQRNTPTRNSPLFPKNSHLDTDAQDSE</sequence>
<evidence type="ECO:0000256" key="9">
    <source>
        <dbReference type="ARBA" id="ARBA00022692"/>
    </source>
</evidence>